<dbReference type="STRING" id="988821.SAMN05421867_11526"/>
<dbReference type="PANTHER" id="PTHR43861">
    <property type="entry name" value="TRANS-ACONITATE 2-METHYLTRANSFERASE-RELATED"/>
    <property type="match status" value="1"/>
</dbReference>
<feature type="compositionally biased region" description="Basic residues" evidence="1">
    <location>
        <begin position="274"/>
        <end position="284"/>
    </location>
</feature>
<sequence length="295" mass="30894">MDATGPDRRNAEAVALFDRVAGTYDAVGVPWFTPIARALVALAAPRPGQHAVDLGTGRGAALGPLAEAVGPTGTVLGIDLAAGMVAATARDVERRGVHHVRVVQADATDPPVAPGTADVVVASLVLVFLPDPAAAVRRWAALLGPGGTLAVSTFGPRDAAWERLDDVFTPWLPQGLLDARTAGTRGPFATDDGVAGLLADAGLVDVRTEHHAQALDLPDLATWERWTRSHGQRRMWDLVPADERDGVRAAAAARLEDARTPDGGYRLVQDVRLTRGRRAARRSRPASGAASRPAA</sequence>
<keyword evidence="3" id="KW-0808">Transferase</keyword>
<dbReference type="PANTHER" id="PTHR43861:SF1">
    <property type="entry name" value="TRANS-ACONITATE 2-METHYLTRANSFERASE"/>
    <property type="match status" value="1"/>
</dbReference>
<feature type="region of interest" description="Disordered" evidence="1">
    <location>
        <begin position="274"/>
        <end position="295"/>
    </location>
</feature>
<dbReference type="GO" id="GO:0008757">
    <property type="term" value="F:S-adenosylmethionine-dependent methyltransferase activity"/>
    <property type="evidence" value="ECO:0007669"/>
    <property type="project" value="InterPro"/>
</dbReference>
<gene>
    <name evidence="3" type="ORF">SAMN05421867_11526</name>
</gene>
<dbReference type="InterPro" id="IPR013216">
    <property type="entry name" value="Methyltransf_11"/>
</dbReference>
<keyword evidence="4" id="KW-1185">Reference proteome</keyword>
<evidence type="ECO:0000256" key="1">
    <source>
        <dbReference type="SAM" id="MobiDB-lite"/>
    </source>
</evidence>
<keyword evidence="3" id="KW-0489">Methyltransferase</keyword>
<dbReference type="SUPFAM" id="SSF53335">
    <property type="entry name" value="S-adenosyl-L-methionine-dependent methyltransferases"/>
    <property type="match status" value="1"/>
</dbReference>
<organism evidence="3 4">
    <name type="scientific">Cellulomonas marina</name>
    <dbReference type="NCBI Taxonomy" id="988821"/>
    <lineage>
        <taxon>Bacteria</taxon>
        <taxon>Bacillati</taxon>
        <taxon>Actinomycetota</taxon>
        <taxon>Actinomycetes</taxon>
        <taxon>Micrococcales</taxon>
        <taxon>Cellulomonadaceae</taxon>
        <taxon>Cellulomonas</taxon>
    </lineage>
</organism>
<proteinExistence type="predicted"/>
<dbReference type="GO" id="GO:0032259">
    <property type="term" value="P:methylation"/>
    <property type="evidence" value="ECO:0007669"/>
    <property type="project" value="UniProtKB-KW"/>
</dbReference>
<evidence type="ECO:0000259" key="2">
    <source>
        <dbReference type="Pfam" id="PF08241"/>
    </source>
</evidence>
<name>A0A1I1A6L1_9CELL</name>
<feature type="domain" description="Methyltransferase type 11" evidence="2">
    <location>
        <begin position="52"/>
        <end position="150"/>
    </location>
</feature>
<evidence type="ECO:0000313" key="4">
    <source>
        <dbReference type="Proteomes" id="UP000199012"/>
    </source>
</evidence>
<feature type="compositionally biased region" description="Low complexity" evidence="1">
    <location>
        <begin position="285"/>
        <end position="295"/>
    </location>
</feature>
<protein>
    <submittedName>
        <fullName evidence="3">Methyltransferase domain-containing protein</fullName>
    </submittedName>
</protein>
<evidence type="ECO:0000313" key="3">
    <source>
        <dbReference type="EMBL" id="SFB33006.1"/>
    </source>
</evidence>
<dbReference type="Pfam" id="PF08241">
    <property type="entry name" value="Methyltransf_11"/>
    <property type="match status" value="1"/>
</dbReference>
<dbReference type="Proteomes" id="UP000199012">
    <property type="component" value="Unassembled WGS sequence"/>
</dbReference>
<dbReference type="Gene3D" id="3.40.50.150">
    <property type="entry name" value="Vaccinia Virus protein VP39"/>
    <property type="match status" value="1"/>
</dbReference>
<accession>A0A1I1A6L1</accession>
<dbReference type="RefSeq" id="WP_090034160.1">
    <property type="nucleotide sequence ID" value="NZ_BONM01000018.1"/>
</dbReference>
<dbReference type="AlphaFoldDB" id="A0A1I1A6L1"/>
<reference evidence="3 4" key="1">
    <citation type="submission" date="2016-10" db="EMBL/GenBank/DDBJ databases">
        <authorList>
            <person name="de Groot N.N."/>
        </authorList>
    </citation>
    <scope>NUCLEOTIDE SEQUENCE [LARGE SCALE GENOMIC DNA]</scope>
    <source>
        <strain evidence="3 4">CGMCC 4.6945</strain>
    </source>
</reference>
<dbReference type="CDD" id="cd02440">
    <property type="entry name" value="AdoMet_MTases"/>
    <property type="match status" value="1"/>
</dbReference>
<dbReference type="InterPro" id="IPR029063">
    <property type="entry name" value="SAM-dependent_MTases_sf"/>
</dbReference>
<dbReference type="EMBL" id="FOKA01000015">
    <property type="protein sequence ID" value="SFB33006.1"/>
    <property type="molecule type" value="Genomic_DNA"/>
</dbReference>